<organism evidence="2 3">
    <name type="scientific">Pelagibaculum spongiae</name>
    <dbReference type="NCBI Taxonomy" id="2080658"/>
    <lineage>
        <taxon>Bacteria</taxon>
        <taxon>Pseudomonadati</taxon>
        <taxon>Pseudomonadota</taxon>
        <taxon>Gammaproteobacteria</taxon>
        <taxon>Oceanospirillales</taxon>
        <taxon>Pelagibaculum</taxon>
    </lineage>
</organism>
<feature type="chain" id="PRO_5015992776" description="Late embryogenesis abundant protein LEA-2 subgroup domain-containing protein" evidence="1">
    <location>
        <begin position="25"/>
        <end position="190"/>
    </location>
</feature>
<dbReference type="Proteomes" id="UP000244906">
    <property type="component" value="Unassembled WGS sequence"/>
</dbReference>
<dbReference type="Gene3D" id="2.60.40.1820">
    <property type="match status" value="1"/>
</dbReference>
<dbReference type="RefSeq" id="WP_116686591.1">
    <property type="nucleotide sequence ID" value="NZ_CAWNYD010000002.1"/>
</dbReference>
<keyword evidence="1" id="KW-0732">Signal</keyword>
<evidence type="ECO:0000313" key="2">
    <source>
        <dbReference type="EMBL" id="PVZ70519.1"/>
    </source>
</evidence>
<proteinExistence type="predicted"/>
<accession>A0A2V1H3D4</accession>
<sequence>MKTKYLAKLISLFFCSLLLMSCTAAKILSQADFKKPQAEFVDYQITKKSLSGFEAVINLKVFNPNTFGIKDLSLNYQLASEHGVIFRGDNAAIAIQPQATTYLSLPIKIRYKSLLKVIPDLAEPIVFSQDHLLAKATVGLNYAPTIYNKKEQGGLYLITNKITKEVKIPLPKKKIDKFKRKLKDKFKKLF</sequence>
<gene>
    <name evidence="2" type="ORF">DC094_08020</name>
</gene>
<dbReference type="PROSITE" id="PS51257">
    <property type="entry name" value="PROKAR_LIPOPROTEIN"/>
    <property type="match status" value="1"/>
</dbReference>
<feature type="signal peptide" evidence="1">
    <location>
        <begin position="1"/>
        <end position="24"/>
    </location>
</feature>
<dbReference type="AlphaFoldDB" id="A0A2V1H3D4"/>
<protein>
    <recommendedName>
        <fullName evidence="4">Late embryogenesis abundant protein LEA-2 subgroup domain-containing protein</fullName>
    </recommendedName>
</protein>
<evidence type="ECO:0008006" key="4">
    <source>
        <dbReference type="Google" id="ProtNLM"/>
    </source>
</evidence>
<evidence type="ECO:0000256" key="1">
    <source>
        <dbReference type="SAM" id="SignalP"/>
    </source>
</evidence>
<dbReference type="EMBL" id="QDDL01000002">
    <property type="protein sequence ID" value="PVZ70519.1"/>
    <property type="molecule type" value="Genomic_DNA"/>
</dbReference>
<name>A0A2V1H3D4_9GAMM</name>
<dbReference type="SUPFAM" id="SSF117070">
    <property type="entry name" value="LEA14-like"/>
    <property type="match status" value="1"/>
</dbReference>
<comment type="caution">
    <text evidence="2">The sequence shown here is derived from an EMBL/GenBank/DDBJ whole genome shotgun (WGS) entry which is preliminary data.</text>
</comment>
<evidence type="ECO:0000313" key="3">
    <source>
        <dbReference type="Proteomes" id="UP000244906"/>
    </source>
</evidence>
<reference evidence="2 3" key="1">
    <citation type="submission" date="2018-04" db="EMBL/GenBank/DDBJ databases">
        <title>Thalassorhabdus spongiae gen. nov., sp. nov., isolated from a marine sponge in South-West Iceland.</title>
        <authorList>
            <person name="Knobloch S."/>
            <person name="Daussin A."/>
            <person name="Johannsson R."/>
            <person name="Marteinsson V.T."/>
        </authorList>
    </citation>
    <scope>NUCLEOTIDE SEQUENCE [LARGE SCALE GENOMIC DNA]</scope>
    <source>
        <strain evidence="2 3">Hp12</strain>
    </source>
</reference>
<keyword evidence="3" id="KW-1185">Reference proteome</keyword>